<dbReference type="EMBL" id="JANCLT010000004">
    <property type="protein sequence ID" value="MCP8968624.1"/>
    <property type="molecule type" value="Genomic_DNA"/>
</dbReference>
<feature type="transmembrane region" description="Helical" evidence="1">
    <location>
        <begin position="116"/>
        <end position="135"/>
    </location>
</feature>
<keyword evidence="1" id="KW-1133">Transmembrane helix</keyword>
<dbReference type="AlphaFoldDB" id="A0AA41X457"/>
<accession>A0AA41X457</accession>
<reference evidence="2" key="1">
    <citation type="submission" date="2022-07" db="EMBL/GenBank/DDBJ databases">
        <authorList>
            <person name="Li W.-J."/>
            <person name="Deng Q.-Q."/>
        </authorList>
    </citation>
    <scope>NUCLEOTIDE SEQUENCE</scope>
    <source>
        <strain evidence="2">SYSU M60031</strain>
    </source>
</reference>
<evidence type="ECO:0000313" key="3">
    <source>
        <dbReference type="Proteomes" id="UP001156102"/>
    </source>
</evidence>
<feature type="transmembrane region" description="Helical" evidence="1">
    <location>
        <begin position="186"/>
        <end position="206"/>
    </location>
</feature>
<name>A0AA41X457_9BACI</name>
<proteinExistence type="predicted"/>
<dbReference type="Pfam" id="PF22564">
    <property type="entry name" value="HAAS"/>
    <property type="match status" value="1"/>
</dbReference>
<gene>
    <name evidence="2" type="ORF">NK662_08750</name>
</gene>
<comment type="caution">
    <text evidence="2">The sequence shown here is derived from an EMBL/GenBank/DDBJ whole genome shotgun (WGS) entry which is preliminary data.</text>
</comment>
<organism evidence="2 3">
    <name type="scientific">Ectobacillus ponti</name>
    <dbReference type="NCBI Taxonomy" id="2961894"/>
    <lineage>
        <taxon>Bacteria</taxon>
        <taxon>Bacillati</taxon>
        <taxon>Bacillota</taxon>
        <taxon>Bacilli</taxon>
        <taxon>Bacillales</taxon>
        <taxon>Bacillaceae</taxon>
        <taxon>Ectobacillus</taxon>
    </lineage>
</organism>
<feature type="transmembrane region" description="Helical" evidence="1">
    <location>
        <begin position="155"/>
        <end position="174"/>
    </location>
</feature>
<keyword evidence="1" id="KW-0812">Transmembrane</keyword>
<evidence type="ECO:0008006" key="4">
    <source>
        <dbReference type="Google" id="ProtNLM"/>
    </source>
</evidence>
<sequence>MTRLEAKERYLKQLGKELRRHAERDSILFDYDLHVSELLQEEAQQHSVEEWLELIHRRIGSPQEVAAMWREELAVTQNRTMLHFLLLNLCFFLGGGLLTFIHVFHGFAWVRVLWDMLTSVPVLIMGMYTAFWGLLGYEIGKSFGAGGRRLMQKTFFIALVPNLTLMLLVVFHVVPHAWFQPLLSTTFIVFCIIATVLLYPVCCLGYRWGKKQSI</sequence>
<evidence type="ECO:0000256" key="1">
    <source>
        <dbReference type="SAM" id="Phobius"/>
    </source>
</evidence>
<feature type="transmembrane region" description="Helical" evidence="1">
    <location>
        <begin position="85"/>
        <end position="110"/>
    </location>
</feature>
<keyword evidence="3" id="KW-1185">Reference proteome</keyword>
<evidence type="ECO:0000313" key="2">
    <source>
        <dbReference type="EMBL" id="MCP8968624.1"/>
    </source>
</evidence>
<keyword evidence="1" id="KW-0472">Membrane</keyword>
<protein>
    <recommendedName>
        <fullName evidence="4">Integral inner membrane protein</fullName>
    </recommendedName>
</protein>
<dbReference type="Proteomes" id="UP001156102">
    <property type="component" value="Unassembled WGS sequence"/>
</dbReference>
<dbReference type="RefSeq" id="WP_254758548.1">
    <property type="nucleotide sequence ID" value="NZ_JANCLT010000004.1"/>
</dbReference>